<gene>
    <name evidence="3" type="ORF">LHGZ1_3474</name>
</gene>
<dbReference type="OrthoDB" id="8438731at2"/>
<dbReference type="Proteomes" id="UP000197424">
    <property type="component" value="Chromosome"/>
</dbReference>
<dbReference type="EMBL" id="CP022115">
    <property type="protein sequence ID" value="ASJ26305.1"/>
    <property type="molecule type" value="Genomic_DNA"/>
</dbReference>
<sequence>MAETINIGEIAQKLSKDIFKYFRWSIHPKHDDNFKCTNQEHKSEPKKGEGKTGKPKETHPGDVVFSYDDPYLGKTVYLHTDLKSYSKKSITNVKLRGAFKSLSMTIECAQESNYWRDKYSVLEDEAHEVRGLLFIHNHDNKYAQSFQDAISKMDLQNLPLPAGAIIHYLGPADIQRLYSIGNDIIRLQSDDELPKEYTYHYPDLVMVRRHGDGSKQSATIESMTGPYLIIRHAATENCAAGFLIYYNRPGSSAEEFAYFLDCLSRYQMLEAEQTIRIRVVDHEANDDLKTIFEKAKKQYARDWGFDPAREAILNQIKIDRITAVTNTYNPGDMGWRE</sequence>
<evidence type="ECO:0000313" key="3">
    <source>
        <dbReference type="EMBL" id="ASJ26305.1"/>
    </source>
</evidence>
<feature type="domain" description="GAPS4 PD-(D/E)XK nuclease" evidence="2">
    <location>
        <begin position="6"/>
        <end position="157"/>
    </location>
</feature>
<accession>A0A248LP40</accession>
<organism evidence="3 4">
    <name type="scientific">Laribacter hongkongensis</name>
    <dbReference type="NCBI Taxonomy" id="168471"/>
    <lineage>
        <taxon>Bacteria</taxon>
        <taxon>Pseudomonadati</taxon>
        <taxon>Pseudomonadota</taxon>
        <taxon>Betaproteobacteria</taxon>
        <taxon>Neisseriales</taxon>
        <taxon>Aquaspirillaceae</taxon>
        <taxon>Laribacter</taxon>
    </lineage>
</organism>
<dbReference type="RefSeq" id="WP_088861828.1">
    <property type="nucleotide sequence ID" value="NZ_CP022115.1"/>
</dbReference>
<protein>
    <recommendedName>
        <fullName evidence="2">GAPS4 PD-(D/E)XK nuclease domain-containing protein</fullName>
    </recommendedName>
</protein>
<evidence type="ECO:0000259" key="2">
    <source>
        <dbReference type="Pfam" id="PF26115"/>
    </source>
</evidence>
<proteinExistence type="predicted"/>
<reference evidence="4" key="1">
    <citation type="submission" date="2017-06" db="EMBL/GenBank/DDBJ databases">
        <title>Whole genome sequence of Laribacter hongkongensis LHGZ1.</title>
        <authorList>
            <person name="Chen D."/>
            <person name="Wu H."/>
            <person name="Chen J."/>
        </authorList>
    </citation>
    <scope>NUCLEOTIDE SEQUENCE [LARGE SCALE GENOMIC DNA]</scope>
    <source>
        <strain evidence="4">LHGZ1</strain>
    </source>
</reference>
<dbReference type="Pfam" id="PF26115">
    <property type="entry name" value="PDDEXK_GAPS4"/>
    <property type="match status" value="1"/>
</dbReference>
<evidence type="ECO:0000256" key="1">
    <source>
        <dbReference type="SAM" id="MobiDB-lite"/>
    </source>
</evidence>
<feature type="region of interest" description="Disordered" evidence="1">
    <location>
        <begin position="33"/>
        <end position="62"/>
    </location>
</feature>
<dbReference type="AlphaFoldDB" id="A0A248LP40"/>
<name>A0A248LP40_9NEIS</name>
<evidence type="ECO:0000313" key="4">
    <source>
        <dbReference type="Proteomes" id="UP000197424"/>
    </source>
</evidence>
<dbReference type="InterPro" id="IPR058873">
    <property type="entry name" value="PDDEXK_GAPS4"/>
</dbReference>
<feature type="compositionally biased region" description="Basic and acidic residues" evidence="1">
    <location>
        <begin position="33"/>
        <end position="60"/>
    </location>
</feature>